<gene>
    <name evidence="3" type="ORF">PCOR1329_LOCUS52231</name>
</gene>
<dbReference type="PROSITE" id="PS51471">
    <property type="entry name" value="FE2OG_OXY"/>
    <property type="match status" value="1"/>
</dbReference>
<dbReference type="Gene3D" id="1.25.40.10">
    <property type="entry name" value="Tetratricopeptide repeat domain"/>
    <property type="match status" value="2"/>
</dbReference>
<keyword evidence="4" id="KW-1185">Reference proteome</keyword>
<evidence type="ECO:0000256" key="1">
    <source>
        <dbReference type="ARBA" id="ARBA00038101"/>
    </source>
</evidence>
<dbReference type="EMBL" id="CAUYUJ010016352">
    <property type="protein sequence ID" value="CAK0864308.1"/>
    <property type="molecule type" value="Genomic_DNA"/>
</dbReference>
<dbReference type="InterPro" id="IPR050767">
    <property type="entry name" value="Sel1_AlgK"/>
</dbReference>
<dbReference type="SUPFAM" id="SSF81901">
    <property type="entry name" value="HCP-like"/>
    <property type="match status" value="1"/>
</dbReference>
<dbReference type="Proteomes" id="UP001189429">
    <property type="component" value="Unassembled WGS sequence"/>
</dbReference>
<organism evidence="3 4">
    <name type="scientific">Prorocentrum cordatum</name>
    <dbReference type="NCBI Taxonomy" id="2364126"/>
    <lineage>
        <taxon>Eukaryota</taxon>
        <taxon>Sar</taxon>
        <taxon>Alveolata</taxon>
        <taxon>Dinophyceae</taxon>
        <taxon>Prorocentrales</taxon>
        <taxon>Prorocentraceae</taxon>
        <taxon>Prorocentrum</taxon>
    </lineage>
</organism>
<name>A0ABN9UW06_9DINO</name>
<protein>
    <recommendedName>
        <fullName evidence="2">Fe2OG dioxygenase domain-containing protein</fullName>
    </recommendedName>
</protein>
<evidence type="ECO:0000313" key="4">
    <source>
        <dbReference type="Proteomes" id="UP001189429"/>
    </source>
</evidence>
<dbReference type="InterPro" id="IPR006597">
    <property type="entry name" value="Sel1-like"/>
</dbReference>
<proteinExistence type="inferred from homology"/>
<sequence>MRTTGCLDKRRRRQHRRSVVCGAAAAAILWQLRVQEGDALALLHGRRGTVTARRCGVEPAERYPAFNFAEEVQVEVGTWSGVEQSGSFRKVGKAGICRVYRLARVLDTPEVGEVLRHVKRSERYTTDADSVDSRPSFEYYPFQNGRWQDEGLREILHCFVEDRLMPYVRERYACDTCALADILVRRYVPGERRTHRVHFDGHAFATAVLGVSDPADYEGGLFVQPGPDVASAASLQIDPGDLVVHSFDLQHGVRVLGGERYSVVFWIKDTSRSVADGTVPWHEKLAEQGDADALFNLATHYEHGTYGKQQDPLRAIELYERSATLGHHFAQNNVAIMYRSAHMSNPDLISGALGRSAMWFEKAAEAGFALAQKNYAEAFAGGLGVEMNMTRAVAWMRRAAEQHDLEAEFVMGESCRLGRGVELDMMEAVRWYQASAEAGFPKAQYALGVLFCAGTSGVARDMEMGGVRWRTGCNVQAHRATLRQNTIWPPSSCSVMRLTEQFPCGRTLPRLESRLRSVGWACATSSVFVWCRVRERLESGFRNPLLKATSKQHYRCKSSSLRCDVASDIRRARFPLI</sequence>
<dbReference type="Pfam" id="PF08238">
    <property type="entry name" value="Sel1"/>
    <property type="match status" value="5"/>
</dbReference>
<comment type="similarity">
    <text evidence="1">Belongs to the sel-1 family.</text>
</comment>
<dbReference type="PANTHER" id="PTHR11102">
    <property type="entry name" value="SEL-1-LIKE PROTEIN"/>
    <property type="match status" value="1"/>
</dbReference>
<evidence type="ECO:0000259" key="2">
    <source>
        <dbReference type="PROSITE" id="PS51471"/>
    </source>
</evidence>
<feature type="domain" description="Fe2OG dioxygenase" evidence="2">
    <location>
        <begin position="178"/>
        <end position="269"/>
    </location>
</feature>
<dbReference type="Gene3D" id="2.60.120.620">
    <property type="entry name" value="q2cbj1_9rhob like domain"/>
    <property type="match status" value="1"/>
</dbReference>
<accession>A0ABN9UW06</accession>
<evidence type="ECO:0000313" key="3">
    <source>
        <dbReference type="EMBL" id="CAK0864308.1"/>
    </source>
</evidence>
<reference evidence="3" key="1">
    <citation type="submission" date="2023-10" db="EMBL/GenBank/DDBJ databases">
        <authorList>
            <person name="Chen Y."/>
            <person name="Shah S."/>
            <person name="Dougan E. K."/>
            <person name="Thang M."/>
            <person name="Chan C."/>
        </authorList>
    </citation>
    <scope>NUCLEOTIDE SEQUENCE [LARGE SCALE GENOMIC DNA]</scope>
</reference>
<dbReference type="SMART" id="SM00671">
    <property type="entry name" value="SEL1"/>
    <property type="match status" value="5"/>
</dbReference>
<comment type="caution">
    <text evidence="3">The sequence shown here is derived from an EMBL/GenBank/DDBJ whole genome shotgun (WGS) entry which is preliminary data.</text>
</comment>
<dbReference type="InterPro" id="IPR011990">
    <property type="entry name" value="TPR-like_helical_dom_sf"/>
</dbReference>
<dbReference type="PANTHER" id="PTHR11102:SF160">
    <property type="entry name" value="ERAD-ASSOCIATED E3 UBIQUITIN-PROTEIN LIGASE COMPONENT HRD3"/>
    <property type="match status" value="1"/>
</dbReference>
<dbReference type="InterPro" id="IPR005123">
    <property type="entry name" value="Oxoglu/Fe-dep_dioxygenase_dom"/>
</dbReference>